<sequence length="996" mass="116161">MDDFENEQILTKKSVQLHNDIDSLISKLESLVEAVDIASQDKQRLIQITTTKINLIINEFETNPKLLDSHLQNYITRLCDLYLNQLSVRSHCGEIVYNLAKIRQMKNIILYFPSDLYLINKILSIVTTTTKANEFITFFALLWICNLSLLPFPLNSIDKNLSITIYKLGIENLHKYHNGSKNQIASSILLSKLLTRNDCSHLLQQFFQNIDINNWVILDANSKLSYYLTVNKLLKSQNIVGEDELLKINQCINNDLLQSKSLNPSNLNVLYSVKIFSKLALNYISRGDFSQVQSIINNLINDILLEAGNLDYNLRYCIAKALSNIVDKLSNYAINYQQQLIEFILSNLDITDDVSISKNHTILLTLGYLCLNKTMSKQYIGKLLNIVHATMFIKIRTHSQKADLGNCIRDSSCFITWAIIKNQKYQNELLETTDQLTTIFTDLIKLLIFDQELLLKKCSIAVLQELIGRYGQQIFQNYYVDKELLGAFIINFMESFSDLRLKQKCITFEMIDLMYDKIDLKFLLPNLLDEIYDNEDSNDELGLYLHKLLTQQDNLLSVVQYNYNLDEIKLTLIDKNRLKYLYDLPKVPYQELSEKFSNFNYHDNSQLLSGYLTFLLNKIELTDLDWENLFQIIKLNDGKFDSYIGKIIRSQNTIPKNSILHLLMKNNVTLSTTIFNFQNWSTQDVEFIVNIIKNPNIDIEIRRNLIYNINDNYTTYPIIEQMYSLFDDYTLTVQGDIGSKLRLAMVELVQQHNLSNDTIKSKLIRLSGEIIDKIRLSAFQLLVDATVDGNKYWQDWFEYYNSLNNDYEKIEFWKGSLHTIGSFKGDPKIINDSFTQLLNHGPKTNDFNIWLKLLDKPKSGNKESSRDLKLKLMILQTFLKLFQANYNFNNYIDYNEFYEKCYQLYSNGGNINQISIILQIFYYIAKKSKSASPTSLTTKINQQFTRFLKAKYLCKLRLDEIFLQIILDKNGDLQRYEQIEWNNLNASDITFIRESL</sequence>
<dbReference type="EMBL" id="CP017625">
    <property type="protein sequence ID" value="AOW28153.1"/>
    <property type="molecule type" value="Genomic_DNA"/>
</dbReference>
<dbReference type="GeneID" id="3639832"/>
<dbReference type="GO" id="GO:0007023">
    <property type="term" value="P:post-chaperonin tubulin folding pathway"/>
    <property type="evidence" value="ECO:0007669"/>
    <property type="project" value="InterPro"/>
</dbReference>
<dbReference type="FunCoup" id="A0A1D8PJ63">
    <property type="interactions" value="195"/>
</dbReference>
<dbReference type="RefSeq" id="XP_718528.2">
    <property type="nucleotide sequence ID" value="XM_713435.2"/>
</dbReference>
<evidence type="ECO:0000313" key="3">
    <source>
        <dbReference type="EMBL" id="AOW28153.1"/>
    </source>
</evidence>
<protein>
    <recommendedName>
        <fullName evidence="1">Tubulin-folding cofactor D ARM repeats domain-containing protein</fullName>
    </recommendedName>
</protein>
<feature type="domain" description="Tubulin-folding cofactor D ARM repeats" evidence="1">
    <location>
        <begin position="290"/>
        <end position="472"/>
    </location>
</feature>
<dbReference type="AlphaFoldDB" id="A0A1D8PJ63"/>
<dbReference type="InterPro" id="IPR033162">
    <property type="entry name" value="TBCD"/>
</dbReference>
<reference evidence="3 4" key="1">
    <citation type="journal article" date="2004" name="Proc. Natl. Acad. Sci. U.S.A.">
        <title>The diploid genome sequence of Candida albicans.</title>
        <authorList>
            <person name="Jones T."/>
            <person name="Federspiel N.A."/>
            <person name="Chibana H."/>
            <person name="Dungan J."/>
            <person name="Kalman S."/>
            <person name="Magee B.B."/>
            <person name="Newport G."/>
            <person name="Thorstenson Y.R."/>
            <person name="Agabian N."/>
            <person name="Magee P.T."/>
            <person name="Davis R.W."/>
            <person name="Scherer S."/>
        </authorList>
    </citation>
    <scope>NUCLEOTIDE SEQUENCE [LARGE SCALE GENOMIC DNA]</scope>
    <source>
        <strain evidence="4">SC5314 / ATCC MYA-2876</strain>
    </source>
</reference>
<accession>A0A1D8PJ63</accession>
<dbReference type="GO" id="GO:0005096">
    <property type="term" value="F:GTPase activator activity"/>
    <property type="evidence" value="ECO:0000318"/>
    <property type="project" value="GO_Central"/>
</dbReference>
<dbReference type="VEuPathDB" id="FungiDB:C3_01070C_A"/>
<reference evidence="3 4" key="2">
    <citation type="journal article" date="2007" name="Genome Biol.">
        <title>Assembly of the Candida albicans genome into sixteen supercontigs aligned on the eight chromosomes.</title>
        <authorList>
            <person name="van het Hoog M."/>
            <person name="Rast T.J."/>
            <person name="Martchenko M."/>
            <person name="Grindle S."/>
            <person name="Dignard D."/>
            <person name="Hogues H."/>
            <person name="Cuomo C."/>
            <person name="Berriman M."/>
            <person name="Scherer S."/>
            <person name="Magee B.B."/>
            <person name="Whiteway M."/>
            <person name="Chibana H."/>
            <person name="Nantel A."/>
            <person name="Magee P.T."/>
        </authorList>
    </citation>
    <scope>GENOME REANNOTATION</scope>
    <source>
        <strain evidence="4">SC5314 / ATCC MYA-2876</strain>
    </source>
</reference>
<dbReference type="PANTHER" id="PTHR12658">
    <property type="entry name" value="BETA-TUBULIN COFACTOR D"/>
    <property type="match status" value="1"/>
</dbReference>
<dbReference type="KEGG" id="cal:CAALFM_C301070CA"/>
<evidence type="ECO:0000313" key="2">
    <source>
        <dbReference type="CGD" id="CAL0000197704"/>
    </source>
</evidence>
<evidence type="ECO:0000313" key="4">
    <source>
        <dbReference type="Proteomes" id="UP000000559"/>
    </source>
</evidence>
<reference evidence="3 4" key="3">
    <citation type="journal article" date="2013" name="Genome Biol.">
        <title>Assembly of a phased diploid Candida albicans genome facilitates allele-specific measurements and provides a simple model for repeat and indel structure.</title>
        <authorList>
            <person name="Muzzey D."/>
            <person name="Schwartz K."/>
            <person name="Weissman J.S."/>
            <person name="Sherlock G."/>
        </authorList>
    </citation>
    <scope>NUCLEOTIDE SEQUENCE [LARGE SCALE GENOMIC DNA]</scope>
    <source>
        <strain evidence="4">SC5314 / ATCC MYA-2876</strain>
    </source>
</reference>
<dbReference type="STRING" id="237561.A0A1D8PJ63"/>
<keyword evidence="4" id="KW-1185">Reference proteome</keyword>
<dbReference type="eggNOG" id="KOG1943">
    <property type="taxonomic scope" value="Eukaryota"/>
</dbReference>
<dbReference type="GO" id="GO:0048487">
    <property type="term" value="F:beta-tubulin binding"/>
    <property type="evidence" value="ECO:0000318"/>
    <property type="project" value="GO_Central"/>
</dbReference>
<gene>
    <name evidence="3" type="ordered locus">CAALFM_C301070CA</name>
    <name evidence="2" type="ordered locus">orf19.10046</name>
</gene>
<dbReference type="Pfam" id="PF25767">
    <property type="entry name" value="ARM_TBCD_2nd"/>
    <property type="match status" value="1"/>
</dbReference>
<dbReference type="CGD" id="CAL0000197704">
    <property type="gene designation" value="orf19.10046"/>
</dbReference>
<dbReference type="InterPro" id="IPR058033">
    <property type="entry name" value="ARM_TBCD_2nd"/>
</dbReference>
<organism evidence="3 4">
    <name type="scientific">Candida albicans (strain SC5314 / ATCC MYA-2876)</name>
    <name type="common">Yeast</name>
    <dbReference type="NCBI Taxonomy" id="237561"/>
    <lineage>
        <taxon>Eukaryota</taxon>
        <taxon>Fungi</taxon>
        <taxon>Dikarya</taxon>
        <taxon>Ascomycota</taxon>
        <taxon>Saccharomycotina</taxon>
        <taxon>Pichiomycetes</taxon>
        <taxon>Debaryomycetaceae</taxon>
        <taxon>Candida/Lodderomyces clade</taxon>
        <taxon>Candida</taxon>
    </lineage>
</organism>
<name>A0A1D8PJ63_CANAL</name>
<dbReference type="GO" id="GO:0007021">
    <property type="term" value="P:tubulin complex assembly"/>
    <property type="evidence" value="ECO:0007669"/>
    <property type="project" value="InterPro"/>
</dbReference>
<proteinExistence type="predicted"/>
<dbReference type="GO" id="GO:0006457">
    <property type="term" value="P:protein folding"/>
    <property type="evidence" value="ECO:0000318"/>
    <property type="project" value="GO_Central"/>
</dbReference>
<dbReference type="Proteomes" id="UP000000559">
    <property type="component" value="Chromosome 3"/>
</dbReference>
<dbReference type="GO" id="GO:0000226">
    <property type="term" value="P:microtubule cytoskeleton organization"/>
    <property type="evidence" value="ECO:0000318"/>
    <property type="project" value="GO_Central"/>
</dbReference>
<dbReference type="OrthoDB" id="10253476at2759"/>
<dbReference type="Pfam" id="PF23579">
    <property type="entry name" value="ARM_TBCD"/>
    <property type="match status" value="1"/>
</dbReference>
<dbReference type="InParanoid" id="A0A1D8PJ63"/>
<dbReference type="PANTHER" id="PTHR12658:SF0">
    <property type="entry name" value="TUBULIN-SPECIFIC CHAPERONE D"/>
    <property type="match status" value="1"/>
</dbReference>
<evidence type="ECO:0000259" key="1">
    <source>
        <dbReference type="Pfam" id="PF25767"/>
    </source>
</evidence>